<comment type="caution">
    <text evidence="12">The sequence shown here is derived from an EMBL/GenBank/DDBJ whole genome shotgun (WGS) entry which is preliminary data.</text>
</comment>
<feature type="domain" description="Methylguanine DNA methyltransferase ribonuclease-like" evidence="11">
    <location>
        <begin position="7"/>
        <end position="82"/>
    </location>
</feature>
<dbReference type="CDD" id="cd06445">
    <property type="entry name" value="ATase"/>
    <property type="match status" value="1"/>
</dbReference>
<dbReference type="GO" id="GO:0032259">
    <property type="term" value="P:methylation"/>
    <property type="evidence" value="ECO:0007669"/>
    <property type="project" value="UniProtKB-KW"/>
</dbReference>
<evidence type="ECO:0000256" key="5">
    <source>
        <dbReference type="ARBA" id="ARBA00022679"/>
    </source>
</evidence>
<dbReference type="PROSITE" id="PS00374">
    <property type="entry name" value="MGMT"/>
    <property type="match status" value="1"/>
</dbReference>
<evidence type="ECO:0000256" key="6">
    <source>
        <dbReference type="ARBA" id="ARBA00022763"/>
    </source>
</evidence>
<evidence type="ECO:0000256" key="2">
    <source>
        <dbReference type="ARBA" id="ARBA00008711"/>
    </source>
</evidence>
<dbReference type="Proteomes" id="UP000706891">
    <property type="component" value="Unassembled WGS sequence"/>
</dbReference>
<dbReference type="Gene3D" id="1.10.10.10">
    <property type="entry name" value="Winged helix-like DNA-binding domain superfamily/Winged helix DNA-binding domain"/>
    <property type="match status" value="1"/>
</dbReference>
<dbReference type="Pfam" id="PF02870">
    <property type="entry name" value="Methyltransf_1N"/>
    <property type="match status" value="1"/>
</dbReference>
<dbReference type="EMBL" id="JACJJG010000117">
    <property type="protein sequence ID" value="MBM6674715.1"/>
    <property type="molecule type" value="Genomic_DNA"/>
</dbReference>
<dbReference type="Pfam" id="PF01035">
    <property type="entry name" value="DNA_binding_1"/>
    <property type="match status" value="1"/>
</dbReference>
<dbReference type="NCBIfam" id="TIGR00589">
    <property type="entry name" value="ogt"/>
    <property type="match status" value="1"/>
</dbReference>
<comment type="similarity">
    <text evidence="2 9">Belongs to the MGMT family.</text>
</comment>
<dbReference type="InterPro" id="IPR014048">
    <property type="entry name" value="MethylDNA_cys_MeTrfase_DNA-bd"/>
</dbReference>
<keyword evidence="3 9" id="KW-0963">Cytoplasm</keyword>
<comment type="catalytic activity">
    <reaction evidence="8 9">
        <text>a 6-O-methyl-2'-deoxyguanosine in DNA + L-cysteinyl-[protein] = S-methyl-L-cysteinyl-[protein] + a 2'-deoxyguanosine in DNA</text>
        <dbReference type="Rhea" id="RHEA:24000"/>
        <dbReference type="Rhea" id="RHEA-COMP:10131"/>
        <dbReference type="Rhea" id="RHEA-COMP:10132"/>
        <dbReference type="Rhea" id="RHEA-COMP:11367"/>
        <dbReference type="Rhea" id="RHEA-COMP:11368"/>
        <dbReference type="ChEBI" id="CHEBI:29950"/>
        <dbReference type="ChEBI" id="CHEBI:82612"/>
        <dbReference type="ChEBI" id="CHEBI:85445"/>
        <dbReference type="ChEBI" id="CHEBI:85448"/>
        <dbReference type="EC" id="2.1.1.63"/>
    </reaction>
</comment>
<evidence type="ECO:0000259" key="11">
    <source>
        <dbReference type="Pfam" id="PF02870"/>
    </source>
</evidence>
<dbReference type="PANTHER" id="PTHR10815:SF5">
    <property type="entry name" value="METHYLATED-DNA--PROTEIN-CYSTEINE METHYLTRANSFERASE"/>
    <property type="match status" value="1"/>
</dbReference>
<dbReference type="FunFam" id="1.10.10.10:FF:000214">
    <property type="entry name" value="Methylated-DNA--protein-cysteine methyltransferase"/>
    <property type="match status" value="1"/>
</dbReference>
<reference evidence="12" key="1">
    <citation type="submission" date="2020-08" db="EMBL/GenBank/DDBJ databases">
        <authorList>
            <person name="Cejkova D."/>
            <person name="Kubasova T."/>
            <person name="Jahodarova E."/>
            <person name="Rychlik I."/>
        </authorList>
    </citation>
    <scope>NUCLEOTIDE SEQUENCE</scope>
    <source>
        <strain evidence="12">An824</strain>
    </source>
</reference>
<dbReference type="GO" id="GO:0006307">
    <property type="term" value="P:DNA alkylation repair"/>
    <property type="evidence" value="ECO:0007669"/>
    <property type="project" value="UniProtKB-UniRule"/>
</dbReference>
<evidence type="ECO:0000256" key="9">
    <source>
        <dbReference type="HAMAP-Rule" id="MF_00772"/>
    </source>
</evidence>
<evidence type="ECO:0000256" key="3">
    <source>
        <dbReference type="ARBA" id="ARBA00022490"/>
    </source>
</evidence>
<feature type="domain" description="Methylated-DNA-[protein]-cysteine S-methyltransferase DNA binding" evidence="10">
    <location>
        <begin position="87"/>
        <end position="166"/>
    </location>
</feature>
<dbReference type="RefSeq" id="WP_205105812.1">
    <property type="nucleotide sequence ID" value="NZ_JACJJG010000117.1"/>
</dbReference>
<dbReference type="PANTHER" id="PTHR10815">
    <property type="entry name" value="METHYLATED-DNA--PROTEIN-CYSTEINE METHYLTRANSFERASE"/>
    <property type="match status" value="1"/>
</dbReference>
<comment type="subcellular location">
    <subcellularLocation>
        <location evidence="9">Cytoplasm</location>
    </subcellularLocation>
</comment>
<proteinExistence type="inferred from homology"/>
<gene>
    <name evidence="12" type="ORF">H6A34_12635</name>
</gene>
<sequence>MEHIKTDIYHSPCGDLLLGSLEGKLCLCDWTAEGRRDFVLRRLTERLRTDCEEGTSDIITETEKQLDEYFNRRRTVFDIPLLLVGTDFQKTVWHALLEIHYGETASYAAVARRIGADKSVRAVANANRANAVSIIVPCHRVIGSDGTLTGYGGGLDTKRYLLELENGGTLWP</sequence>
<dbReference type="EC" id="2.1.1.63" evidence="9"/>
<evidence type="ECO:0000256" key="7">
    <source>
        <dbReference type="ARBA" id="ARBA00023204"/>
    </source>
</evidence>
<feature type="active site" description="Nucleophile; methyl group acceptor" evidence="9">
    <location>
        <position position="138"/>
    </location>
</feature>
<name>A0A938WWI0_9BACT</name>
<evidence type="ECO:0000313" key="13">
    <source>
        <dbReference type="Proteomes" id="UP000706891"/>
    </source>
</evidence>
<comment type="catalytic activity">
    <reaction evidence="1 9">
        <text>a 4-O-methyl-thymidine in DNA + L-cysteinyl-[protein] = a thymidine in DNA + S-methyl-L-cysteinyl-[protein]</text>
        <dbReference type="Rhea" id="RHEA:53428"/>
        <dbReference type="Rhea" id="RHEA-COMP:10131"/>
        <dbReference type="Rhea" id="RHEA-COMP:10132"/>
        <dbReference type="Rhea" id="RHEA-COMP:13555"/>
        <dbReference type="Rhea" id="RHEA-COMP:13556"/>
        <dbReference type="ChEBI" id="CHEBI:29950"/>
        <dbReference type="ChEBI" id="CHEBI:82612"/>
        <dbReference type="ChEBI" id="CHEBI:137386"/>
        <dbReference type="ChEBI" id="CHEBI:137387"/>
        <dbReference type="EC" id="2.1.1.63"/>
    </reaction>
</comment>
<keyword evidence="13" id="KW-1185">Reference proteome</keyword>
<dbReference type="HAMAP" id="MF_00772">
    <property type="entry name" value="OGT"/>
    <property type="match status" value="1"/>
</dbReference>
<dbReference type="SUPFAM" id="SSF46767">
    <property type="entry name" value="Methylated DNA-protein cysteine methyltransferase, C-terminal domain"/>
    <property type="match status" value="1"/>
</dbReference>
<evidence type="ECO:0000256" key="8">
    <source>
        <dbReference type="ARBA" id="ARBA00049348"/>
    </source>
</evidence>
<dbReference type="InterPro" id="IPR036388">
    <property type="entry name" value="WH-like_DNA-bd_sf"/>
</dbReference>
<evidence type="ECO:0000256" key="4">
    <source>
        <dbReference type="ARBA" id="ARBA00022603"/>
    </source>
</evidence>
<keyword evidence="6 9" id="KW-0227">DNA damage</keyword>
<dbReference type="AlphaFoldDB" id="A0A938WWI0"/>
<keyword evidence="4 9" id="KW-0489">Methyltransferase</keyword>
<dbReference type="GO" id="GO:0003908">
    <property type="term" value="F:methylated-DNA-[protein]-cysteine S-methyltransferase activity"/>
    <property type="evidence" value="ECO:0007669"/>
    <property type="project" value="UniProtKB-UniRule"/>
</dbReference>
<comment type="function">
    <text evidence="9">Involved in the cellular defense against the biological effects of O6-methylguanine (O6-MeG) and O4-methylthymine (O4-MeT) in DNA. Repairs the methylated nucleobase in DNA by stoichiometrically transferring the methyl group to a cysteine residue in the enzyme. This is a suicide reaction: the enzyme is irreversibly inactivated.</text>
</comment>
<comment type="miscellaneous">
    <text evidence="9">This enzyme catalyzes only one turnover and therefore is not strictly catalytic. According to one definition, an enzyme is a biocatalyst that acts repeatedly and over many reaction cycles.</text>
</comment>
<dbReference type="SUPFAM" id="SSF53155">
    <property type="entry name" value="Methylated DNA-protein cysteine methyltransferase domain"/>
    <property type="match status" value="1"/>
</dbReference>
<evidence type="ECO:0000259" key="10">
    <source>
        <dbReference type="Pfam" id="PF01035"/>
    </source>
</evidence>
<organism evidence="12 13">
    <name type="scientific">Marseilla massiliensis</name>
    <dbReference type="NCBI Taxonomy" id="1841864"/>
    <lineage>
        <taxon>Bacteria</taxon>
        <taxon>Pseudomonadati</taxon>
        <taxon>Bacteroidota</taxon>
        <taxon>Bacteroidia</taxon>
        <taxon>Bacteroidales</taxon>
        <taxon>Prevotellaceae</taxon>
        <taxon>Marseilla</taxon>
    </lineage>
</organism>
<keyword evidence="5 9" id="KW-0808">Transferase</keyword>
<keyword evidence="7 9" id="KW-0234">DNA repair</keyword>
<dbReference type="InterPro" id="IPR023546">
    <property type="entry name" value="MGMT"/>
</dbReference>
<dbReference type="InterPro" id="IPR001497">
    <property type="entry name" value="MethylDNA_cys_MeTrfase_AS"/>
</dbReference>
<dbReference type="GO" id="GO:0005737">
    <property type="term" value="C:cytoplasm"/>
    <property type="evidence" value="ECO:0007669"/>
    <property type="project" value="UniProtKB-SubCell"/>
</dbReference>
<dbReference type="InterPro" id="IPR036631">
    <property type="entry name" value="MGMT_N_sf"/>
</dbReference>
<accession>A0A938WWI0</accession>
<evidence type="ECO:0000256" key="1">
    <source>
        <dbReference type="ARBA" id="ARBA00001286"/>
    </source>
</evidence>
<reference evidence="12" key="2">
    <citation type="journal article" date="2021" name="Sci. Rep.">
        <title>The distribution of antibiotic resistance genes in chicken gut microbiota commensals.</title>
        <authorList>
            <person name="Juricova H."/>
            <person name="Matiasovicova J."/>
            <person name="Kubasova T."/>
            <person name="Cejkova D."/>
            <person name="Rychlik I."/>
        </authorList>
    </citation>
    <scope>NUCLEOTIDE SEQUENCE</scope>
    <source>
        <strain evidence="12">An824</strain>
    </source>
</reference>
<protein>
    <recommendedName>
        <fullName evidence="9">Methylated-DNA--protein-cysteine methyltransferase</fullName>
        <ecNumber evidence="9">2.1.1.63</ecNumber>
    </recommendedName>
    <alternativeName>
        <fullName evidence="9">6-O-methylguanine-DNA methyltransferase</fullName>
        <shortName evidence="9">MGMT</shortName>
    </alternativeName>
    <alternativeName>
        <fullName evidence="9">O-6-methylguanine-DNA-alkyltransferase</fullName>
    </alternativeName>
</protein>
<evidence type="ECO:0000313" key="12">
    <source>
        <dbReference type="EMBL" id="MBM6674715.1"/>
    </source>
</evidence>
<dbReference type="InterPro" id="IPR036217">
    <property type="entry name" value="MethylDNA_cys_MeTrfase_DNAb"/>
</dbReference>
<dbReference type="InterPro" id="IPR008332">
    <property type="entry name" value="MethylG_MeTrfase_N"/>
</dbReference>
<dbReference type="Gene3D" id="3.30.160.70">
    <property type="entry name" value="Methylated DNA-protein cysteine methyltransferase domain"/>
    <property type="match status" value="1"/>
</dbReference>